<dbReference type="CDD" id="cd00338">
    <property type="entry name" value="Ser_Recombinase"/>
    <property type="match status" value="1"/>
</dbReference>
<accession>A0A1D9MLG1</accession>
<dbReference type="InterPro" id="IPR038109">
    <property type="entry name" value="DNA_bind_recomb_sf"/>
</dbReference>
<dbReference type="PANTHER" id="PTHR30461:SF23">
    <property type="entry name" value="DNA RECOMBINASE-RELATED"/>
    <property type="match status" value="1"/>
</dbReference>
<dbReference type="PROSITE" id="PS51737">
    <property type="entry name" value="RECOMBINASE_DNA_BIND"/>
    <property type="match status" value="1"/>
</dbReference>
<dbReference type="RefSeq" id="WP_071164532.1">
    <property type="nucleotide sequence ID" value="NZ_CP017812.1"/>
</dbReference>
<evidence type="ECO:0000313" key="4">
    <source>
        <dbReference type="EMBL" id="AOZ73068.1"/>
    </source>
</evidence>
<feature type="domain" description="Resolvase/invertase-type recombinase catalytic" evidence="2">
    <location>
        <begin position="27"/>
        <end position="175"/>
    </location>
</feature>
<organism evidence="4 5">
    <name type="scientific">Boudabousia tangfeifanii</name>
    <dbReference type="NCBI Taxonomy" id="1912795"/>
    <lineage>
        <taxon>Bacteria</taxon>
        <taxon>Bacillati</taxon>
        <taxon>Actinomycetota</taxon>
        <taxon>Actinomycetes</taxon>
        <taxon>Actinomycetales</taxon>
        <taxon>Actinomycetaceae</taxon>
        <taxon>Boudabousia</taxon>
    </lineage>
</organism>
<dbReference type="SUPFAM" id="SSF53041">
    <property type="entry name" value="Resolvase-like"/>
    <property type="match status" value="1"/>
</dbReference>
<dbReference type="STRING" id="1912795.BK816_07010"/>
<dbReference type="Pfam" id="PF07508">
    <property type="entry name" value="Recombinase"/>
    <property type="match status" value="1"/>
</dbReference>
<dbReference type="InterPro" id="IPR006119">
    <property type="entry name" value="Resolv_N"/>
</dbReference>
<dbReference type="AlphaFoldDB" id="A0A1D9MLG1"/>
<dbReference type="GO" id="GO:0000150">
    <property type="term" value="F:DNA strand exchange activity"/>
    <property type="evidence" value="ECO:0007669"/>
    <property type="project" value="InterPro"/>
</dbReference>
<dbReference type="GO" id="GO:0003677">
    <property type="term" value="F:DNA binding"/>
    <property type="evidence" value="ECO:0007669"/>
    <property type="project" value="InterPro"/>
</dbReference>
<gene>
    <name evidence="4" type="ORF">BK816_07010</name>
</gene>
<evidence type="ECO:0000259" key="3">
    <source>
        <dbReference type="PROSITE" id="PS51737"/>
    </source>
</evidence>
<dbReference type="InterPro" id="IPR011109">
    <property type="entry name" value="DNA_bind_recombinase_dom"/>
</dbReference>
<evidence type="ECO:0000313" key="5">
    <source>
        <dbReference type="Proteomes" id="UP000176288"/>
    </source>
</evidence>
<evidence type="ECO:0000259" key="2">
    <source>
        <dbReference type="PROSITE" id="PS51736"/>
    </source>
</evidence>
<proteinExistence type="predicted"/>
<keyword evidence="1" id="KW-0175">Coiled coil</keyword>
<dbReference type="Gene3D" id="3.40.50.1390">
    <property type="entry name" value="Resolvase, N-terminal catalytic domain"/>
    <property type="match status" value="1"/>
</dbReference>
<name>A0A1D9MLG1_9ACTO</name>
<dbReference type="PROSITE" id="PS51736">
    <property type="entry name" value="RECOMBINASES_3"/>
    <property type="match status" value="1"/>
</dbReference>
<dbReference type="Pfam" id="PF13408">
    <property type="entry name" value="Zn_ribbon_recom"/>
    <property type="match status" value="1"/>
</dbReference>
<dbReference type="InterPro" id="IPR025827">
    <property type="entry name" value="Zn_ribbon_recom_dom"/>
</dbReference>
<dbReference type="InterPro" id="IPR036162">
    <property type="entry name" value="Resolvase-like_N_sf"/>
</dbReference>
<dbReference type="OrthoDB" id="3243391at2"/>
<dbReference type="Gene3D" id="3.90.1750.20">
    <property type="entry name" value="Putative Large Serine Recombinase, Chain B, Domain 2"/>
    <property type="match status" value="1"/>
</dbReference>
<dbReference type="PANTHER" id="PTHR30461">
    <property type="entry name" value="DNA-INVERTASE FROM LAMBDOID PROPHAGE"/>
    <property type="match status" value="1"/>
</dbReference>
<feature type="domain" description="Recombinase" evidence="3">
    <location>
        <begin position="184"/>
        <end position="311"/>
    </location>
</feature>
<protein>
    <submittedName>
        <fullName evidence="4">Recombinase family protein</fullName>
    </submittedName>
</protein>
<dbReference type="KEGG" id="avu:BK816_07010"/>
<evidence type="ECO:0000256" key="1">
    <source>
        <dbReference type="SAM" id="Coils"/>
    </source>
</evidence>
<dbReference type="InterPro" id="IPR050639">
    <property type="entry name" value="SSR_resolvase"/>
</dbReference>
<reference evidence="4 5" key="1">
    <citation type="submission" date="2016-10" db="EMBL/GenBank/DDBJ databases">
        <title>Actinomyces aegypiusis sp. nov., isolated from the Aegypius monachus in Qinghai Tibet Plateau China.</title>
        <authorList>
            <person name="Wang Y."/>
        </authorList>
    </citation>
    <scope>NUCLEOTIDE SEQUENCE [LARGE SCALE GENOMIC DNA]</scope>
    <source>
        <strain evidence="4 5">VUL4_3</strain>
    </source>
</reference>
<keyword evidence="5" id="KW-1185">Reference proteome</keyword>
<dbReference type="Pfam" id="PF00239">
    <property type="entry name" value="Resolvase"/>
    <property type="match status" value="1"/>
</dbReference>
<dbReference type="SMART" id="SM00857">
    <property type="entry name" value="Resolvase"/>
    <property type="match status" value="1"/>
</dbReference>
<sequence>MSPTVTKIPATRALHTGKPLSATALKRVAGYARVSTDNEDQVSSYQAQVDYYTTYITDHPGWELVKVYTDEGITGTSTAKRAGFQTMVADALAGKIDLIVTKSVSRFARNTVDSLTTVRKLKDKGVEVYFQRENIWTLDSKGELLITIMSSLAQEEARSISENVTWGHRKRFADGKVTMPFGSFLGYDRGEDGQPVINEEQAKTVREIYSLFLEGKSLREIARILTERGRLTARGKTQWSRTAVRSILTNERYKGDALLQKTYTKDFLTKELVKNNGEVPQYYVTGSHEAIIDPLVWDFVQTQLAQSKGRRSRKHVLSHSIVCGQCGAFFTPKTWHAGTKNEKRIWRCSAKYEQHTHCTTRHYTTDQIEKAFETALATMLHANGKDPLTLVEQVSADLFDTSGLEAEVEIAWAVLNAASQALADLVEKGANATLTAGEYDQKYAAATCAYDQAQAKHSQLQEQVNEIRERKTRYDFYRRSLTDLTQEQVTFTPLLFHTLIDHATAQPDGQICFTFRDGQTVTPQID</sequence>
<dbReference type="Proteomes" id="UP000176288">
    <property type="component" value="Chromosome"/>
</dbReference>
<dbReference type="EMBL" id="CP017812">
    <property type="protein sequence ID" value="AOZ73068.1"/>
    <property type="molecule type" value="Genomic_DNA"/>
</dbReference>
<feature type="coiled-coil region" evidence="1">
    <location>
        <begin position="443"/>
        <end position="470"/>
    </location>
</feature>